<organism evidence="4 5">
    <name type="scientific">Corynebacterium aquatimens</name>
    <dbReference type="NCBI Taxonomy" id="1190508"/>
    <lineage>
        <taxon>Bacteria</taxon>
        <taxon>Bacillati</taxon>
        <taxon>Actinomycetota</taxon>
        <taxon>Actinomycetes</taxon>
        <taxon>Mycobacteriales</taxon>
        <taxon>Corynebacteriaceae</taxon>
        <taxon>Corynebacterium</taxon>
    </lineage>
</organism>
<evidence type="ECO:0000256" key="3">
    <source>
        <dbReference type="ARBA" id="ARBA00022691"/>
    </source>
</evidence>
<dbReference type="GO" id="GO:0032259">
    <property type="term" value="P:methylation"/>
    <property type="evidence" value="ECO:0007669"/>
    <property type="project" value="UniProtKB-KW"/>
</dbReference>
<accession>A0A931DWB8</accession>
<keyword evidence="5" id="KW-1185">Reference proteome</keyword>
<keyword evidence="2" id="KW-0808">Transferase</keyword>
<dbReference type="InterPro" id="IPR002935">
    <property type="entry name" value="SAM_O-MeTrfase"/>
</dbReference>
<dbReference type="Pfam" id="PF01596">
    <property type="entry name" value="Methyltransf_3"/>
    <property type="match status" value="1"/>
</dbReference>
<keyword evidence="3" id="KW-0949">S-adenosyl-L-methionine</keyword>
<dbReference type="InterPro" id="IPR029063">
    <property type="entry name" value="SAM-dependent_MTases_sf"/>
</dbReference>
<protein>
    <submittedName>
        <fullName evidence="4">O-methyltransferase YrrM</fullName>
    </submittedName>
</protein>
<dbReference type="EMBL" id="JADOUE010000001">
    <property type="protein sequence ID" value="MBG6121295.1"/>
    <property type="molecule type" value="Genomic_DNA"/>
</dbReference>
<proteinExistence type="predicted"/>
<comment type="caution">
    <text evidence="4">The sequence shown here is derived from an EMBL/GenBank/DDBJ whole genome shotgun (WGS) entry which is preliminary data.</text>
</comment>
<name>A0A931DWB8_9CORY</name>
<gene>
    <name evidence="4" type="ORF">IW254_000264</name>
</gene>
<sequence>MNSYIESRLHMNTQDADASALGAAIAAARAEATERGLAAPSPVVGGLLSTLAASGAAAGTGTGAVAITPSAGVVGLHMLAGLPDKATVTCIDPDADRHARAKTSFRDAGYSPSRARFLPATPLDVLGRLAADSYHLIYADVEPVDMQATIDAVWPLLTRGGTLVLAQSLLDGTVADASRIDRDTIAARSANDYADSFEGAVVTRLPLDSGLTLITRR</sequence>
<dbReference type="Gene3D" id="3.40.50.150">
    <property type="entry name" value="Vaccinia Virus protein VP39"/>
    <property type="match status" value="1"/>
</dbReference>
<evidence type="ECO:0000256" key="1">
    <source>
        <dbReference type="ARBA" id="ARBA00022603"/>
    </source>
</evidence>
<dbReference type="GO" id="GO:0008171">
    <property type="term" value="F:O-methyltransferase activity"/>
    <property type="evidence" value="ECO:0007669"/>
    <property type="project" value="InterPro"/>
</dbReference>
<dbReference type="Proteomes" id="UP000658613">
    <property type="component" value="Unassembled WGS sequence"/>
</dbReference>
<dbReference type="AlphaFoldDB" id="A0A931DWB8"/>
<evidence type="ECO:0000313" key="5">
    <source>
        <dbReference type="Proteomes" id="UP000658613"/>
    </source>
</evidence>
<evidence type="ECO:0000256" key="2">
    <source>
        <dbReference type="ARBA" id="ARBA00022679"/>
    </source>
</evidence>
<keyword evidence="1" id="KW-0489">Methyltransferase</keyword>
<reference evidence="4" key="1">
    <citation type="submission" date="2020-11" db="EMBL/GenBank/DDBJ databases">
        <title>Sequencing the genomes of 1000 actinobacteria strains.</title>
        <authorList>
            <person name="Klenk H.-P."/>
        </authorList>
    </citation>
    <scope>NUCLEOTIDE SEQUENCE</scope>
    <source>
        <strain evidence="4">DSM 45632</strain>
    </source>
</reference>
<evidence type="ECO:0000313" key="4">
    <source>
        <dbReference type="EMBL" id="MBG6121295.1"/>
    </source>
</evidence>
<dbReference type="RefSeq" id="WP_231375333.1">
    <property type="nucleotide sequence ID" value="NZ_CP046980.1"/>
</dbReference>
<dbReference type="SUPFAM" id="SSF53335">
    <property type="entry name" value="S-adenosyl-L-methionine-dependent methyltransferases"/>
    <property type="match status" value="1"/>
</dbReference>